<sequence>MQTWWMDVNGDSAVLQLREGPQPQPGPGQLLVRVHAAGLNRGEFITGHGLHASPGARAIGFEAAGEVVAAGAGVTGWQPGQRVMGRCPAAFATYAVMDVREAMAVPQRLSWEQAAAIPVVYQVAYDLLLLHGRVAASDWVLVNGVSSGVGVASLQVAKAFGAKVIGTSGAADKLARLREQGLDVALCTREPDFHDAVMQATGGAGVNMVVNNVGGSVFAEEIRCLAFEGKLGMVGYVDGTLKAPIDIEALHARRLILFGVSNKMRTPEQRAADVPGFVRDLMPAVADGRITPLVDRAFPFEQLEAAREHMRADRHLGKIVLASSAG</sequence>
<evidence type="ECO:0000313" key="5">
    <source>
        <dbReference type="Proteomes" id="UP000521868"/>
    </source>
</evidence>
<accession>A0A7X6DG24</accession>
<dbReference type="PANTHER" id="PTHR48106:SF18">
    <property type="entry name" value="QUINONE OXIDOREDUCTASE PIG3"/>
    <property type="match status" value="1"/>
</dbReference>
<evidence type="ECO:0000259" key="3">
    <source>
        <dbReference type="SMART" id="SM00829"/>
    </source>
</evidence>
<organism evidence="4 5">
    <name type="scientific">Ramlibacter lithotrophicus</name>
    <dbReference type="NCBI Taxonomy" id="2606681"/>
    <lineage>
        <taxon>Bacteria</taxon>
        <taxon>Pseudomonadati</taxon>
        <taxon>Pseudomonadota</taxon>
        <taxon>Betaproteobacteria</taxon>
        <taxon>Burkholderiales</taxon>
        <taxon>Comamonadaceae</taxon>
        <taxon>Ramlibacter</taxon>
    </lineage>
</organism>
<dbReference type="InterPro" id="IPR013149">
    <property type="entry name" value="ADH-like_C"/>
</dbReference>
<dbReference type="InterPro" id="IPR036291">
    <property type="entry name" value="NAD(P)-bd_dom_sf"/>
</dbReference>
<dbReference type="AlphaFoldDB" id="A0A7X6DG24"/>
<dbReference type="SMART" id="SM00829">
    <property type="entry name" value="PKS_ER"/>
    <property type="match status" value="1"/>
</dbReference>
<reference evidence="4 5" key="1">
    <citation type="journal article" date="2020" name="Nature">
        <title>Bacterial chemolithoautotrophy via manganese oxidation.</title>
        <authorList>
            <person name="Yu H."/>
            <person name="Leadbetter J.R."/>
        </authorList>
    </citation>
    <scope>NUCLEOTIDE SEQUENCE [LARGE SCALE GENOMIC DNA]</scope>
    <source>
        <strain evidence="4 5">RBP-1</strain>
    </source>
</reference>
<evidence type="ECO:0000256" key="2">
    <source>
        <dbReference type="ARBA" id="ARBA00023002"/>
    </source>
</evidence>
<dbReference type="SUPFAM" id="SSF51735">
    <property type="entry name" value="NAD(P)-binding Rossmann-fold domains"/>
    <property type="match status" value="1"/>
</dbReference>
<dbReference type="InterPro" id="IPR013154">
    <property type="entry name" value="ADH-like_N"/>
</dbReference>
<dbReference type="RefSeq" id="WP_168107613.1">
    <property type="nucleotide sequence ID" value="NZ_VTOX01000003.1"/>
</dbReference>
<dbReference type="PANTHER" id="PTHR48106">
    <property type="entry name" value="QUINONE OXIDOREDUCTASE PIG3-RELATED"/>
    <property type="match status" value="1"/>
</dbReference>
<dbReference type="SUPFAM" id="SSF50129">
    <property type="entry name" value="GroES-like"/>
    <property type="match status" value="1"/>
</dbReference>
<proteinExistence type="predicted"/>
<comment type="caution">
    <text evidence="4">The sequence shown here is derived from an EMBL/GenBank/DDBJ whole genome shotgun (WGS) entry which is preliminary data.</text>
</comment>
<gene>
    <name evidence="4" type="ORF">RAMLITH_11825</name>
</gene>
<dbReference type="InterPro" id="IPR020843">
    <property type="entry name" value="ER"/>
</dbReference>
<protein>
    <submittedName>
        <fullName evidence="4">Zinc-binding dehydrogenase</fullName>
    </submittedName>
</protein>
<evidence type="ECO:0000313" key="4">
    <source>
        <dbReference type="EMBL" id="NKE66512.1"/>
    </source>
</evidence>
<dbReference type="Pfam" id="PF00107">
    <property type="entry name" value="ADH_zinc_N"/>
    <property type="match status" value="1"/>
</dbReference>
<dbReference type="Proteomes" id="UP000521868">
    <property type="component" value="Unassembled WGS sequence"/>
</dbReference>
<dbReference type="GO" id="GO:0070402">
    <property type="term" value="F:NADPH binding"/>
    <property type="evidence" value="ECO:0007669"/>
    <property type="project" value="TreeGrafter"/>
</dbReference>
<dbReference type="Pfam" id="PF08240">
    <property type="entry name" value="ADH_N"/>
    <property type="match status" value="1"/>
</dbReference>
<keyword evidence="1" id="KW-0521">NADP</keyword>
<dbReference type="GO" id="GO:0016651">
    <property type="term" value="F:oxidoreductase activity, acting on NAD(P)H"/>
    <property type="evidence" value="ECO:0007669"/>
    <property type="project" value="TreeGrafter"/>
</dbReference>
<dbReference type="InterPro" id="IPR011032">
    <property type="entry name" value="GroES-like_sf"/>
</dbReference>
<dbReference type="Gene3D" id="3.40.50.720">
    <property type="entry name" value="NAD(P)-binding Rossmann-like Domain"/>
    <property type="match status" value="1"/>
</dbReference>
<feature type="domain" description="Enoyl reductase (ER)" evidence="3">
    <location>
        <begin position="10"/>
        <end position="321"/>
    </location>
</feature>
<keyword evidence="5" id="KW-1185">Reference proteome</keyword>
<name>A0A7X6DG24_9BURK</name>
<dbReference type="Gene3D" id="3.90.180.10">
    <property type="entry name" value="Medium-chain alcohol dehydrogenases, catalytic domain"/>
    <property type="match status" value="1"/>
</dbReference>
<evidence type="ECO:0000256" key="1">
    <source>
        <dbReference type="ARBA" id="ARBA00022857"/>
    </source>
</evidence>
<keyword evidence="2" id="KW-0560">Oxidoreductase</keyword>
<dbReference type="EMBL" id="VTOX01000003">
    <property type="protein sequence ID" value="NKE66512.1"/>
    <property type="molecule type" value="Genomic_DNA"/>
</dbReference>